<dbReference type="RefSeq" id="WP_277835810.1">
    <property type="nucleotide sequence ID" value="NZ_JAAIVF010000010.1"/>
</dbReference>
<protein>
    <recommendedName>
        <fullName evidence="5">Antigen 84</fullName>
    </recommendedName>
</protein>
<dbReference type="Proteomes" id="UP001152755">
    <property type="component" value="Unassembled WGS sequence"/>
</dbReference>
<keyword evidence="1" id="KW-0175">Coiled coil</keyword>
<evidence type="ECO:0008006" key="5">
    <source>
        <dbReference type="Google" id="ProtNLM"/>
    </source>
</evidence>
<keyword evidence="4" id="KW-1185">Reference proteome</keyword>
<organism evidence="3 4">
    <name type="scientific">Speluncibacter jeojiensis</name>
    <dbReference type="NCBI Taxonomy" id="2710754"/>
    <lineage>
        <taxon>Bacteria</taxon>
        <taxon>Bacillati</taxon>
        <taxon>Actinomycetota</taxon>
        <taxon>Actinomycetes</taxon>
        <taxon>Mycobacteriales</taxon>
        <taxon>Speluncibacteraceae</taxon>
        <taxon>Speluncibacter</taxon>
    </lineage>
</organism>
<evidence type="ECO:0000256" key="2">
    <source>
        <dbReference type="SAM" id="MobiDB-lite"/>
    </source>
</evidence>
<dbReference type="EMBL" id="JANRHA010000024">
    <property type="protein sequence ID" value="MDG3017128.1"/>
    <property type="molecule type" value="Genomic_DNA"/>
</dbReference>
<feature type="compositionally biased region" description="Basic and acidic residues" evidence="2">
    <location>
        <begin position="303"/>
        <end position="335"/>
    </location>
</feature>
<proteinExistence type="predicted"/>
<evidence type="ECO:0000313" key="3">
    <source>
        <dbReference type="EMBL" id="MDG3017128.1"/>
    </source>
</evidence>
<comment type="caution">
    <text evidence="3">The sequence shown here is derived from an EMBL/GenBank/DDBJ whole genome shotgun (WGS) entry which is preliminary data.</text>
</comment>
<evidence type="ECO:0000256" key="1">
    <source>
        <dbReference type="SAM" id="Coils"/>
    </source>
</evidence>
<feature type="region of interest" description="Disordered" evidence="2">
    <location>
        <begin position="277"/>
        <end position="342"/>
    </location>
</feature>
<feature type="compositionally biased region" description="Basic and acidic residues" evidence="2">
    <location>
        <begin position="160"/>
        <end position="196"/>
    </location>
</feature>
<feature type="region of interest" description="Disordered" evidence="2">
    <location>
        <begin position="159"/>
        <end position="228"/>
    </location>
</feature>
<feature type="coiled-coil region" evidence="1">
    <location>
        <begin position="108"/>
        <end position="153"/>
    </location>
</feature>
<gene>
    <name evidence="3" type="ORF">NVS88_21465</name>
</gene>
<evidence type="ECO:0000313" key="4">
    <source>
        <dbReference type="Proteomes" id="UP001152755"/>
    </source>
</evidence>
<dbReference type="Gene3D" id="1.20.5.170">
    <property type="match status" value="1"/>
</dbReference>
<accession>A0A9X4M309</accession>
<dbReference type="AlphaFoldDB" id="A0A9X4M309"/>
<feature type="compositionally biased region" description="Low complexity" evidence="2">
    <location>
        <begin position="197"/>
        <end position="212"/>
    </location>
</feature>
<name>A0A9X4M309_9ACTN</name>
<reference evidence="3" key="1">
    <citation type="submission" date="2022-08" db="EMBL/GenBank/DDBJ databases">
        <title>Genome analysis of Corynebacteriales strain.</title>
        <authorList>
            <person name="Lee S.D."/>
        </authorList>
    </citation>
    <scope>NUCLEOTIDE SEQUENCE</scope>
    <source>
        <strain evidence="3">D3-21</strain>
    </source>
</reference>
<sequence>MATPHDPHAFNVPFEIVRKGYDRDQVISFLRRFDAELRLTATDRDAAAAQANDLAEQLDGARDEIDELRREIDRLSVPPTTAEGMSDRISRMLRLASDEASEMRARAETEAAEVLSVAEQNAEELRARHRTKLDELAERRATLEQEHEKTMELARSQVTRMHDEAESDRRRLDAEAETRRVQAREQTEREMAELRKSTTAASEEVARTSAAEAARRVREATDESRKRIARARRDHEEIRKLRQRVLEQLLTVSGQLESIPAMHAAVMNEPLIDESDFDWNTNDFSGDPAAKKPTDQSATTPDARGRGPKDAPKAGQPEKDTAKPDDVAQAKKPDPVRNGAKS</sequence>
<feature type="coiled-coil region" evidence="1">
    <location>
        <begin position="44"/>
        <end position="78"/>
    </location>
</feature>
<feature type="compositionally biased region" description="Basic and acidic residues" evidence="2">
    <location>
        <begin position="213"/>
        <end position="228"/>
    </location>
</feature>